<feature type="region of interest" description="Disordered" evidence="1">
    <location>
        <begin position="238"/>
        <end position="276"/>
    </location>
</feature>
<protein>
    <recommendedName>
        <fullName evidence="4">BTB domain-containing protein</fullName>
    </recommendedName>
</protein>
<keyword evidence="3" id="KW-1185">Reference proteome</keyword>
<proteinExistence type="predicted"/>
<gene>
    <name evidence="2" type="ORF">Vbra_14071</name>
</gene>
<feature type="compositionally biased region" description="Low complexity" evidence="1">
    <location>
        <begin position="355"/>
        <end position="375"/>
    </location>
</feature>
<evidence type="ECO:0000256" key="1">
    <source>
        <dbReference type="SAM" id="MobiDB-lite"/>
    </source>
</evidence>
<dbReference type="EMBL" id="CDMY01000355">
    <property type="protein sequence ID" value="CEM04651.1"/>
    <property type="molecule type" value="Genomic_DNA"/>
</dbReference>
<evidence type="ECO:0000313" key="2">
    <source>
        <dbReference type="EMBL" id="CEM04651.1"/>
    </source>
</evidence>
<dbReference type="VEuPathDB" id="CryptoDB:Vbra_14071"/>
<accession>A0A0G4F011</accession>
<evidence type="ECO:0008006" key="4">
    <source>
        <dbReference type="Google" id="ProtNLM"/>
    </source>
</evidence>
<feature type="compositionally biased region" description="Low complexity" evidence="1">
    <location>
        <begin position="249"/>
        <end position="263"/>
    </location>
</feature>
<feature type="region of interest" description="Disordered" evidence="1">
    <location>
        <begin position="98"/>
        <end position="127"/>
    </location>
</feature>
<evidence type="ECO:0000313" key="3">
    <source>
        <dbReference type="Proteomes" id="UP000041254"/>
    </source>
</evidence>
<dbReference type="Proteomes" id="UP000041254">
    <property type="component" value="Unassembled WGS sequence"/>
</dbReference>
<dbReference type="AlphaFoldDB" id="A0A0G4F011"/>
<sequence>MAEASFFKIVVGSGDAQQTFTEKKDLLVKHSGYFAAIERDGFVENAKQEVELPYIHAETFKHLTVLMALSEMADSELLKNHITGMKNRPYALHVPTHHKQDDEPVQEGSAAAAAASSEGPPQKKHEPDGTMVYGGLLYLLAMCEYLGMEAHVAVILDVLYSCIPEWTLGVAILVLELKPNLMTSTNFPQDRVAESLAKEVVKHPPEVWKPQMTKLPAELTMEVIGCLAQRWKKADGVKGADLPPVPEGPAQASAQASPTACSPRHMSASSSPLAHPNDALGASALLARIVQSSQSDTRPPQAFTKTSKFAFHMSELDSELAMIKTSSLALRSPSFRASVLLTRHTHRDGSKGSKKSVSSMSQHSASQSSSAVTSADNKTRPKRRKTRSVTSASPESRELSSAPKEESDTPIPDLPPLQTNRARLRHQHGVGMAGQGRGSHVMDMRRCEEQIRLHHWYERALACGLKGETIVKHLLMAPKRRPRFVGLQKGKTGR</sequence>
<organism evidence="2 3">
    <name type="scientific">Vitrella brassicaformis (strain CCMP3155)</name>
    <dbReference type="NCBI Taxonomy" id="1169540"/>
    <lineage>
        <taxon>Eukaryota</taxon>
        <taxon>Sar</taxon>
        <taxon>Alveolata</taxon>
        <taxon>Colpodellida</taxon>
        <taxon>Vitrellaceae</taxon>
        <taxon>Vitrella</taxon>
    </lineage>
</organism>
<feature type="compositionally biased region" description="Basic and acidic residues" evidence="1">
    <location>
        <begin position="395"/>
        <end position="407"/>
    </location>
</feature>
<feature type="region of interest" description="Disordered" evidence="1">
    <location>
        <begin position="343"/>
        <end position="417"/>
    </location>
</feature>
<name>A0A0G4F011_VITBC</name>
<dbReference type="InParanoid" id="A0A0G4F011"/>
<reference evidence="2 3" key="1">
    <citation type="submission" date="2014-11" db="EMBL/GenBank/DDBJ databases">
        <authorList>
            <person name="Zhu J."/>
            <person name="Qi W."/>
            <person name="Song R."/>
        </authorList>
    </citation>
    <scope>NUCLEOTIDE SEQUENCE [LARGE SCALE GENOMIC DNA]</scope>
</reference>